<keyword evidence="3" id="KW-1185">Reference proteome</keyword>
<gene>
    <name evidence="2" type="ORF">CPELLU_LOCUS21958</name>
</gene>
<dbReference type="EMBL" id="CAJVQA010088969">
    <property type="protein sequence ID" value="CAG8840025.1"/>
    <property type="molecule type" value="Genomic_DNA"/>
</dbReference>
<sequence>PNPVKKITRESSKISKKPTKKQLLTYEEIIREQLQTWRRKLSENSSKPDEKTNRNLLETEAES</sequence>
<evidence type="ECO:0000256" key="1">
    <source>
        <dbReference type="SAM" id="MobiDB-lite"/>
    </source>
</evidence>
<evidence type="ECO:0000313" key="2">
    <source>
        <dbReference type="EMBL" id="CAG8840025.1"/>
    </source>
</evidence>
<feature type="non-terminal residue" evidence="2">
    <location>
        <position position="63"/>
    </location>
</feature>
<feature type="compositionally biased region" description="Basic and acidic residues" evidence="1">
    <location>
        <begin position="40"/>
        <end position="53"/>
    </location>
</feature>
<feature type="non-terminal residue" evidence="2">
    <location>
        <position position="1"/>
    </location>
</feature>
<feature type="region of interest" description="Disordered" evidence="1">
    <location>
        <begin position="39"/>
        <end position="63"/>
    </location>
</feature>
<comment type="caution">
    <text evidence="2">The sequence shown here is derived from an EMBL/GenBank/DDBJ whole genome shotgun (WGS) entry which is preliminary data.</text>
</comment>
<name>A0A9N9PM41_9GLOM</name>
<proteinExistence type="predicted"/>
<dbReference type="Proteomes" id="UP000789759">
    <property type="component" value="Unassembled WGS sequence"/>
</dbReference>
<accession>A0A9N9PM41</accession>
<organism evidence="2 3">
    <name type="scientific">Cetraspora pellucida</name>
    <dbReference type="NCBI Taxonomy" id="1433469"/>
    <lineage>
        <taxon>Eukaryota</taxon>
        <taxon>Fungi</taxon>
        <taxon>Fungi incertae sedis</taxon>
        <taxon>Mucoromycota</taxon>
        <taxon>Glomeromycotina</taxon>
        <taxon>Glomeromycetes</taxon>
        <taxon>Diversisporales</taxon>
        <taxon>Gigasporaceae</taxon>
        <taxon>Cetraspora</taxon>
    </lineage>
</organism>
<reference evidence="2" key="1">
    <citation type="submission" date="2021-06" db="EMBL/GenBank/DDBJ databases">
        <authorList>
            <person name="Kallberg Y."/>
            <person name="Tangrot J."/>
            <person name="Rosling A."/>
        </authorList>
    </citation>
    <scope>NUCLEOTIDE SEQUENCE</scope>
    <source>
        <strain evidence="2">FL966</strain>
    </source>
</reference>
<evidence type="ECO:0000313" key="3">
    <source>
        <dbReference type="Proteomes" id="UP000789759"/>
    </source>
</evidence>
<dbReference type="AlphaFoldDB" id="A0A9N9PM41"/>
<protein>
    <submittedName>
        <fullName evidence="2">5030_t:CDS:1</fullName>
    </submittedName>
</protein>